<dbReference type="AlphaFoldDB" id="A0A2N5P9A8"/>
<dbReference type="Pfam" id="PF01061">
    <property type="entry name" value="ABC2_membrane"/>
    <property type="match status" value="1"/>
</dbReference>
<evidence type="ECO:0000259" key="6">
    <source>
        <dbReference type="Pfam" id="PF01061"/>
    </source>
</evidence>
<dbReference type="InterPro" id="IPR051784">
    <property type="entry name" value="Nod_factor_ABC_transporter"/>
</dbReference>
<evidence type="ECO:0000256" key="5">
    <source>
        <dbReference type="SAM" id="Phobius"/>
    </source>
</evidence>
<proteinExistence type="predicted"/>
<dbReference type="GO" id="GO:0140359">
    <property type="term" value="F:ABC-type transporter activity"/>
    <property type="evidence" value="ECO:0007669"/>
    <property type="project" value="InterPro"/>
</dbReference>
<dbReference type="RefSeq" id="WP_071144006.1">
    <property type="nucleotide sequence ID" value="NZ_CP176629.1"/>
</dbReference>
<keyword evidence="2 5" id="KW-0812">Transmembrane</keyword>
<feature type="transmembrane region" description="Helical" evidence="5">
    <location>
        <begin position="60"/>
        <end position="86"/>
    </location>
</feature>
<feature type="transmembrane region" description="Helical" evidence="5">
    <location>
        <begin position="145"/>
        <end position="167"/>
    </location>
</feature>
<dbReference type="PANTHER" id="PTHR43229:SF2">
    <property type="entry name" value="NODULATION PROTEIN J"/>
    <property type="match status" value="1"/>
</dbReference>
<dbReference type="Proteomes" id="UP000235093">
    <property type="component" value="Unassembled WGS sequence"/>
</dbReference>
<dbReference type="GO" id="GO:0016020">
    <property type="term" value="C:membrane"/>
    <property type="evidence" value="ECO:0007669"/>
    <property type="project" value="UniProtKB-SubCell"/>
</dbReference>
<keyword evidence="4 5" id="KW-0472">Membrane</keyword>
<feature type="transmembrane region" description="Helical" evidence="5">
    <location>
        <begin position="107"/>
        <end position="133"/>
    </location>
</feature>
<evidence type="ECO:0000313" key="8">
    <source>
        <dbReference type="Proteomes" id="UP000235093"/>
    </source>
</evidence>
<gene>
    <name evidence="7" type="ORF">CDL23_14445</name>
</gene>
<sequence length="253" mass="28252">MRNKVQPNNSIVALKKLWGIIHWSLIRHKYLIPTFSIVQGIFAVAIICGMALLIPEIDEVTAVYLSSGALTLDIIAIGCVLAPQIVNESKQNGVFKYQKTLPVSRSIILLSDIIIWGIASLPGILMGCIAAVLRFDVDLQINFGSIMIILISQFSMICIGFCIAYWFPPNMMALATQVIMIGGLLFSPITYPAERLPRWTEYIYKILPFVPTSDLIRTSFFGGKEISYYDLFIVLLWGILAFLLALCALTKRE</sequence>
<accession>A0A2N5P9A8</accession>
<comment type="subcellular location">
    <subcellularLocation>
        <location evidence="1">Membrane</location>
        <topology evidence="1">Multi-pass membrane protein</topology>
    </subcellularLocation>
</comment>
<evidence type="ECO:0000313" key="7">
    <source>
        <dbReference type="EMBL" id="PLT71724.1"/>
    </source>
</evidence>
<feature type="domain" description="ABC-2 type transporter transmembrane" evidence="6">
    <location>
        <begin position="24"/>
        <end position="221"/>
    </location>
</feature>
<dbReference type="PANTHER" id="PTHR43229">
    <property type="entry name" value="NODULATION PROTEIN J"/>
    <property type="match status" value="1"/>
</dbReference>
<organism evidence="7 8">
    <name type="scientific">Mediterraneibacter gnavus</name>
    <name type="common">Ruminococcus gnavus</name>
    <dbReference type="NCBI Taxonomy" id="33038"/>
    <lineage>
        <taxon>Bacteria</taxon>
        <taxon>Bacillati</taxon>
        <taxon>Bacillota</taxon>
        <taxon>Clostridia</taxon>
        <taxon>Lachnospirales</taxon>
        <taxon>Lachnospiraceae</taxon>
        <taxon>Mediterraneibacter</taxon>
    </lineage>
</organism>
<dbReference type="EMBL" id="NIHT01000030">
    <property type="protein sequence ID" value="PLT71724.1"/>
    <property type="molecule type" value="Genomic_DNA"/>
</dbReference>
<evidence type="ECO:0000256" key="4">
    <source>
        <dbReference type="ARBA" id="ARBA00023136"/>
    </source>
</evidence>
<evidence type="ECO:0000256" key="1">
    <source>
        <dbReference type="ARBA" id="ARBA00004141"/>
    </source>
</evidence>
<feature type="transmembrane region" description="Helical" evidence="5">
    <location>
        <begin position="226"/>
        <end position="249"/>
    </location>
</feature>
<feature type="transmembrane region" description="Helical" evidence="5">
    <location>
        <begin position="30"/>
        <end position="54"/>
    </location>
</feature>
<dbReference type="InterPro" id="IPR013525">
    <property type="entry name" value="ABC2_TM"/>
</dbReference>
<keyword evidence="3 5" id="KW-1133">Transmembrane helix</keyword>
<evidence type="ECO:0000256" key="3">
    <source>
        <dbReference type="ARBA" id="ARBA00022989"/>
    </source>
</evidence>
<protein>
    <submittedName>
        <fullName evidence="7">ABC transporter</fullName>
    </submittedName>
</protein>
<reference evidence="7 8" key="1">
    <citation type="journal article" date="2017" name="Genome Med.">
        <title>A novel Ruminococcus gnavus clade enriched in inflammatory bowel disease patients.</title>
        <authorList>
            <person name="Hall A.B."/>
            <person name="Yassour M."/>
            <person name="Sauk J."/>
            <person name="Garner A."/>
            <person name="Jiang X."/>
            <person name="Arthur T."/>
            <person name="Lagoudas G.K."/>
            <person name="Vatanen T."/>
            <person name="Fornelos N."/>
            <person name="Wilson R."/>
            <person name="Bertha M."/>
            <person name="Cohen M."/>
            <person name="Garber J."/>
            <person name="Khalili H."/>
            <person name="Gevers D."/>
            <person name="Ananthakrishnan A.N."/>
            <person name="Kugathasan S."/>
            <person name="Lander E.S."/>
            <person name="Blainey P."/>
            <person name="Vlamakis H."/>
            <person name="Xavier R.J."/>
            <person name="Huttenhower C."/>
        </authorList>
    </citation>
    <scope>NUCLEOTIDE SEQUENCE [LARGE SCALE GENOMIC DNA]</scope>
    <source>
        <strain evidence="7 8">RJX1125</strain>
    </source>
</reference>
<feature type="transmembrane region" description="Helical" evidence="5">
    <location>
        <begin position="174"/>
        <end position="191"/>
    </location>
</feature>
<evidence type="ECO:0000256" key="2">
    <source>
        <dbReference type="ARBA" id="ARBA00022692"/>
    </source>
</evidence>
<name>A0A2N5P9A8_MEDGN</name>
<comment type="caution">
    <text evidence="7">The sequence shown here is derived from an EMBL/GenBank/DDBJ whole genome shotgun (WGS) entry which is preliminary data.</text>
</comment>